<dbReference type="InterPro" id="IPR036291">
    <property type="entry name" value="NAD(P)-bd_dom_sf"/>
</dbReference>
<dbReference type="Proteomes" id="UP000290189">
    <property type="component" value="Unassembled WGS sequence"/>
</dbReference>
<keyword evidence="3" id="KW-0496">Mitochondrion</keyword>
<feature type="domain" description="SCP" evidence="2">
    <location>
        <begin position="290"/>
        <end position="428"/>
    </location>
</feature>
<dbReference type="EMBL" id="OVEO01000003">
    <property type="protein sequence ID" value="SPQ94926.1"/>
    <property type="molecule type" value="Genomic_DNA"/>
</dbReference>
<dbReference type="InterPro" id="IPR035940">
    <property type="entry name" value="CAP_sf"/>
</dbReference>
<dbReference type="PANTHER" id="PTHR45458:SF1">
    <property type="entry name" value="SHORT CHAIN DEHYDROGENASE"/>
    <property type="match status" value="1"/>
</dbReference>
<dbReference type="PRINTS" id="PR00081">
    <property type="entry name" value="GDHRDH"/>
</dbReference>
<dbReference type="SUPFAM" id="SSF55797">
    <property type="entry name" value="PR-1-like"/>
    <property type="match status" value="1"/>
</dbReference>
<feature type="compositionally biased region" description="Low complexity" evidence="1">
    <location>
        <begin position="466"/>
        <end position="554"/>
    </location>
</feature>
<dbReference type="Gene3D" id="3.40.50.720">
    <property type="entry name" value="NAD(P)-binding Rossmann-like Domain"/>
    <property type="match status" value="1"/>
</dbReference>
<protein>
    <recommendedName>
        <fullName evidence="2">SCP domain-containing protein</fullName>
    </recommendedName>
</protein>
<dbReference type="CDD" id="cd05380">
    <property type="entry name" value="CAP_euk"/>
    <property type="match status" value="1"/>
</dbReference>
<dbReference type="PANTHER" id="PTHR45458">
    <property type="entry name" value="SHORT-CHAIN DEHYDROGENASE/REDUCTASE SDR"/>
    <property type="match status" value="1"/>
</dbReference>
<evidence type="ECO:0000313" key="4">
    <source>
        <dbReference type="Proteomes" id="UP000290189"/>
    </source>
</evidence>
<dbReference type="SMART" id="SM00198">
    <property type="entry name" value="SCP"/>
    <property type="match status" value="1"/>
</dbReference>
<organism evidence="3 4">
    <name type="scientific">Plasmodiophora brassicae</name>
    <name type="common">Clubroot disease agent</name>
    <dbReference type="NCBI Taxonomy" id="37360"/>
    <lineage>
        <taxon>Eukaryota</taxon>
        <taxon>Sar</taxon>
        <taxon>Rhizaria</taxon>
        <taxon>Endomyxa</taxon>
        <taxon>Phytomyxea</taxon>
        <taxon>Plasmodiophorida</taxon>
        <taxon>Plasmodiophoridae</taxon>
        <taxon>Plasmodiophora</taxon>
    </lineage>
</organism>
<accession>A0A3P3Y437</accession>
<name>A0A3P3Y437_PLABS</name>
<reference evidence="3 4" key="1">
    <citation type="submission" date="2018-03" db="EMBL/GenBank/DDBJ databases">
        <authorList>
            <person name="Fogelqvist J."/>
        </authorList>
    </citation>
    <scope>NUCLEOTIDE SEQUENCE [LARGE SCALE GENOMIC DNA]</scope>
</reference>
<dbReference type="Gene3D" id="3.40.33.10">
    <property type="entry name" value="CAP"/>
    <property type="match status" value="1"/>
</dbReference>
<evidence type="ECO:0000256" key="1">
    <source>
        <dbReference type="SAM" id="MobiDB-lite"/>
    </source>
</evidence>
<geneLocation type="mitochondrion" evidence="3"/>
<evidence type="ECO:0000259" key="2">
    <source>
        <dbReference type="SMART" id="SM00198"/>
    </source>
</evidence>
<dbReference type="InterPro" id="IPR002347">
    <property type="entry name" value="SDR_fam"/>
</dbReference>
<dbReference type="InterPro" id="IPR014044">
    <property type="entry name" value="CAP_dom"/>
</dbReference>
<proteinExistence type="predicted"/>
<feature type="region of interest" description="Disordered" evidence="1">
    <location>
        <begin position="463"/>
        <end position="611"/>
    </location>
</feature>
<dbReference type="GO" id="GO:0016616">
    <property type="term" value="F:oxidoreductase activity, acting on the CH-OH group of donors, NAD or NADP as acceptor"/>
    <property type="evidence" value="ECO:0007669"/>
    <property type="project" value="TreeGrafter"/>
</dbReference>
<evidence type="ECO:0000313" key="3">
    <source>
        <dbReference type="EMBL" id="SPQ94926.1"/>
    </source>
</evidence>
<dbReference type="SUPFAM" id="SSF51735">
    <property type="entry name" value="NAD(P)-binding Rossmann-fold domains"/>
    <property type="match status" value="1"/>
</dbReference>
<dbReference type="Pfam" id="PF00188">
    <property type="entry name" value="CAP"/>
    <property type="match status" value="1"/>
</dbReference>
<feature type="compositionally biased region" description="Gly residues" evidence="1">
    <location>
        <begin position="585"/>
        <end position="594"/>
    </location>
</feature>
<dbReference type="AlphaFoldDB" id="A0A3P3Y437"/>
<dbReference type="InterPro" id="IPR052184">
    <property type="entry name" value="SDR_enzymes"/>
</dbReference>
<dbReference type="Pfam" id="PF00106">
    <property type="entry name" value="adh_short"/>
    <property type="match status" value="1"/>
</dbReference>
<gene>
    <name evidence="3" type="ORF">PLBR_LOCUS2141</name>
</gene>
<feature type="compositionally biased region" description="Polar residues" evidence="1">
    <location>
        <begin position="601"/>
        <end position="611"/>
    </location>
</feature>
<sequence length="611" mass="63247">MRLRFLDTVPLCGCYCCCRCSTNRRPHSRLGPSNALRGCNLMPANVVVSGAARGIGLELVRLYLNGGARVWALCRSASDGLLKLAGQFGQARLQIVPGIDVRTCCDIRLEDCPSIDILINNAGILREGDRDFMTMNLDAILEQIDVNALGWVRVTRALLPIVSPRGKIMNITSRMGSIADNTSVSLALELKPKGICVGLLHPGYVQTDMTGGQGFVSAAESASMLAKRIDEYSISSAVAVSQLTHGGDTRVRSGTEVPAHSIVCPKMNKLSAATFALILIGLGNAALTADQQNSFIALHNRLRSAIQPTAANMMALSWDNGLAQSAQASANRCPSSHGPPTSSYGENIAWGWPAMTVDAAFQKWSAEKNNYNPSSSQCSGGQQCQHYTQLIHGNTTSFGCGMNTCALFGQSSVQTYVCHYYTPGNVVGQAPYTPGPSCSMCPNATTCVSNLCASNPNANLFPDPQSPVTTAPSTAPSPAAGPTAAAPGQPAPAVGQPASAVGQPASPGQPAAPGQPAVPGQPAAAGHPTPGTTGQAMPASGQPGQPGAPTTAGQPMGGSPGVVAAPTDPSEPVREWQRGMHPQRNGGGRPGMPGVGAPYAVNTNNTDNKDC</sequence>